<keyword evidence="4 8" id="KW-0479">Metal-binding</keyword>
<dbReference type="InterPro" id="IPR059000">
    <property type="entry name" value="ATPase_P-type_domA"/>
</dbReference>
<dbReference type="InterPro" id="IPR023214">
    <property type="entry name" value="HAD_sf"/>
</dbReference>
<dbReference type="InterPro" id="IPR023299">
    <property type="entry name" value="ATPase_P-typ_cyto_dom_N"/>
</dbReference>
<evidence type="ECO:0000313" key="11">
    <source>
        <dbReference type="Proteomes" id="UP000188145"/>
    </source>
</evidence>
<accession>A0A1Q2CMJ1</accession>
<evidence type="ECO:0000259" key="9">
    <source>
        <dbReference type="Pfam" id="PF00122"/>
    </source>
</evidence>
<dbReference type="SFLD" id="SFLDG00002">
    <property type="entry name" value="C1.7:_P-type_atpase_like"/>
    <property type="match status" value="1"/>
</dbReference>
<evidence type="ECO:0000256" key="7">
    <source>
        <dbReference type="ARBA" id="ARBA00023136"/>
    </source>
</evidence>
<reference evidence="11" key="1">
    <citation type="submission" date="2017-02" db="EMBL/GenBank/DDBJ databases">
        <title>Tessaracoccus aquaemaris sp. nov., isolated from the intestine of a Korean rockfish, Sebastes schlegelii, in a marine aquaculture pond.</title>
        <authorList>
            <person name="Tak E.J."/>
            <person name="Bae J.-W."/>
        </authorList>
    </citation>
    <scope>NUCLEOTIDE SEQUENCE [LARGE SCALE GENOMIC DNA]</scope>
    <source>
        <strain evidence="11">NSG39</strain>
    </source>
</reference>
<comment type="subcellular location">
    <subcellularLocation>
        <location evidence="1">Cell membrane</location>
        <topology evidence="1">Multi-pass membrane protein</topology>
    </subcellularLocation>
</comment>
<keyword evidence="3 8" id="KW-0812">Transmembrane</keyword>
<dbReference type="SFLD" id="SFLDF00027">
    <property type="entry name" value="p-type_atpase"/>
    <property type="match status" value="1"/>
</dbReference>
<evidence type="ECO:0000256" key="8">
    <source>
        <dbReference type="RuleBase" id="RU362081"/>
    </source>
</evidence>
<protein>
    <recommendedName>
        <fullName evidence="9">P-type ATPase A domain-containing protein</fullName>
    </recommendedName>
</protein>
<feature type="transmembrane region" description="Helical" evidence="8">
    <location>
        <begin position="559"/>
        <end position="579"/>
    </location>
</feature>
<dbReference type="GO" id="GO:0005524">
    <property type="term" value="F:ATP binding"/>
    <property type="evidence" value="ECO:0007669"/>
    <property type="project" value="UniProtKB-UniRule"/>
</dbReference>
<feature type="transmembrane region" description="Helical" evidence="8">
    <location>
        <begin position="585"/>
        <end position="604"/>
    </location>
</feature>
<dbReference type="SFLD" id="SFLDS00003">
    <property type="entry name" value="Haloacid_Dehalogenase"/>
    <property type="match status" value="1"/>
</dbReference>
<dbReference type="NCBIfam" id="TIGR01525">
    <property type="entry name" value="ATPase-IB_hvy"/>
    <property type="match status" value="1"/>
</dbReference>
<dbReference type="Pfam" id="PF00122">
    <property type="entry name" value="E1-E2_ATPase"/>
    <property type="match status" value="1"/>
</dbReference>
<evidence type="ECO:0000256" key="3">
    <source>
        <dbReference type="ARBA" id="ARBA00022692"/>
    </source>
</evidence>
<dbReference type="AlphaFoldDB" id="A0A1Q2CMJ1"/>
<dbReference type="PANTHER" id="PTHR48085:SF5">
    <property type="entry name" value="CADMIUM_ZINC-TRANSPORTING ATPASE HMA4-RELATED"/>
    <property type="match status" value="1"/>
</dbReference>
<dbReference type="STRING" id="1332264.BW730_07340"/>
<dbReference type="InterPro" id="IPR001757">
    <property type="entry name" value="P_typ_ATPase"/>
</dbReference>
<dbReference type="InterPro" id="IPR044492">
    <property type="entry name" value="P_typ_ATPase_HD_dom"/>
</dbReference>
<dbReference type="GO" id="GO:0019829">
    <property type="term" value="F:ATPase-coupled monoatomic cation transmembrane transporter activity"/>
    <property type="evidence" value="ECO:0007669"/>
    <property type="project" value="InterPro"/>
</dbReference>
<keyword evidence="11" id="KW-1185">Reference proteome</keyword>
<dbReference type="Gene3D" id="3.40.50.1000">
    <property type="entry name" value="HAD superfamily/HAD-like"/>
    <property type="match status" value="1"/>
</dbReference>
<sequence length="628" mass="65184">MNARDALTASSGALLIAALAAHVTGASQVAAVLLSVSALLSLGPIARRALRALRVRAFSIDLLVTIAIVGALIIGEATEAAVVGFLFLFGAWLEARTLERTRRSLLALVALAPTRATIDRDGGRVAVDVEDVLPGERVIVTTGERIAVDGTVLTGDAWVDESTLTGEPSPVHRVAGERVRAATLLTSGYLEVEAELIGAETTYGRIIDLVEEAQESRTRRQRFLERFARYYTPGVLLASLLVFALTRDVEFALVFLVIACPGALVISVPVAAVAGLGAIARQGVLIKSGEALEALASADTLVVDKTGTLTLGRPAVTEVVAEPGVARGDVLESAAAVESASEHPLGAAIVAAARTRGLPLGRPEDIYVLTGAGISGRHEGRRIAVGTPDFVTEFGAPPGVAALTRADRLEEEGASVVFVADERRLLGLIAIADQPRAEAADAIRRLRAAGIERVVALSGDADGPTRRVAEALGVDEAHGRLLPADKAAAVADLQASGRTVVMLGDGVNDAPALARADVGVAMGVGGTDASVETADVVLLGDRLDQFAHARRVARATVRVMRQNTALALATVAVLLVGVLSRDIGLAGGMLVHEASVLLVIVNALRLTRMRGPAATEASRLPLVEEARR</sequence>
<dbReference type="OrthoDB" id="7059309at2"/>
<evidence type="ECO:0000256" key="4">
    <source>
        <dbReference type="ARBA" id="ARBA00022723"/>
    </source>
</evidence>
<evidence type="ECO:0000313" key="10">
    <source>
        <dbReference type="EMBL" id="AQP47341.1"/>
    </source>
</evidence>
<evidence type="ECO:0000256" key="1">
    <source>
        <dbReference type="ARBA" id="ARBA00004651"/>
    </source>
</evidence>
<dbReference type="InterPro" id="IPR023298">
    <property type="entry name" value="ATPase_P-typ_TM_dom_sf"/>
</dbReference>
<dbReference type="Gene3D" id="3.40.1110.10">
    <property type="entry name" value="Calcium-transporting ATPase, cytoplasmic domain N"/>
    <property type="match status" value="1"/>
</dbReference>
<dbReference type="SUPFAM" id="SSF56784">
    <property type="entry name" value="HAD-like"/>
    <property type="match status" value="1"/>
</dbReference>
<gene>
    <name evidence="10" type="ORF">BW730_07340</name>
</gene>
<keyword evidence="8" id="KW-0067">ATP-binding</keyword>
<comment type="similarity">
    <text evidence="2 8">Belongs to the cation transport ATPase (P-type) (TC 3.A.3) family. Type IB subfamily.</text>
</comment>
<dbReference type="PRINTS" id="PR00119">
    <property type="entry name" value="CATATPASE"/>
</dbReference>
<dbReference type="PANTHER" id="PTHR48085">
    <property type="entry name" value="CADMIUM/ZINC-TRANSPORTING ATPASE HMA2-RELATED"/>
    <property type="match status" value="1"/>
</dbReference>
<dbReference type="InterPro" id="IPR018303">
    <property type="entry name" value="ATPase_P-typ_P_site"/>
</dbReference>
<dbReference type="InterPro" id="IPR008250">
    <property type="entry name" value="ATPase_P-typ_transduc_dom_A_sf"/>
</dbReference>
<evidence type="ECO:0000256" key="6">
    <source>
        <dbReference type="ARBA" id="ARBA00022989"/>
    </source>
</evidence>
<feature type="transmembrane region" description="Helical" evidence="8">
    <location>
        <begin position="57"/>
        <end position="74"/>
    </location>
</feature>
<dbReference type="InterPro" id="IPR027256">
    <property type="entry name" value="P-typ_ATPase_IB"/>
</dbReference>
<dbReference type="KEGG" id="tes:BW730_07340"/>
<dbReference type="NCBIfam" id="TIGR01494">
    <property type="entry name" value="ATPase_P-type"/>
    <property type="match status" value="1"/>
</dbReference>
<dbReference type="EMBL" id="CP019606">
    <property type="protein sequence ID" value="AQP47341.1"/>
    <property type="molecule type" value="Genomic_DNA"/>
</dbReference>
<feature type="transmembrane region" description="Helical" evidence="8">
    <location>
        <begin position="227"/>
        <end position="245"/>
    </location>
</feature>
<dbReference type="GO" id="GO:0016887">
    <property type="term" value="F:ATP hydrolysis activity"/>
    <property type="evidence" value="ECO:0007669"/>
    <property type="project" value="InterPro"/>
</dbReference>
<evidence type="ECO:0000256" key="2">
    <source>
        <dbReference type="ARBA" id="ARBA00006024"/>
    </source>
</evidence>
<dbReference type="InterPro" id="IPR051014">
    <property type="entry name" value="Cation_Transport_ATPase_IB"/>
</dbReference>
<keyword evidence="7 8" id="KW-0472">Membrane</keyword>
<feature type="domain" description="P-type ATPase A" evidence="9">
    <location>
        <begin position="111"/>
        <end position="211"/>
    </location>
</feature>
<dbReference type="Proteomes" id="UP000188145">
    <property type="component" value="Chromosome"/>
</dbReference>
<dbReference type="PROSITE" id="PS01229">
    <property type="entry name" value="COF_2"/>
    <property type="match status" value="1"/>
</dbReference>
<dbReference type="PROSITE" id="PS00154">
    <property type="entry name" value="ATPASE_E1_E2"/>
    <property type="match status" value="1"/>
</dbReference>
<dbReference type="Gene3D" id="2.70.150.10">
    <property type="entry name" value="Calcium-transporting ATPase, cytoplasmic transduction domain A"/>
    <property type="match status" value="1"/>
</dbReference>
<dbReference type="SUPFAM" id="SSF81653">
    <property type="entry name" value="Calcium ATPase, transduction domain A"/>
    <property type="match status" value="1"/>
</dbReference>
<proteinExistence type="inferred from homology"/>
<dbReference type="InterPro" id="IPR036412">
    <property type="entry name" value="HAD-like_sf"/>
</dbReference>
<dbReference type="GO" id="GO:0046872">
    <property type="term" value="F:metal ion binding"/>
    <property type="evidence" value="ECO:0007669"/>
    <property type="project" value="UniProtKB-KW"/>
</dbReference>
<keyword evidence="8" id="KW-0547">Nucleotide-binding</keyword>
<evidence type="ECO:0000256" key="5">
    <source>
        <dbReference type="ARBA" id="ARBA00022967"/>
    </source>
</evidence>
<dbReference type="GO" id="GO:0005886">
    <property type="term" value="C:plasma membrane"/>
    <property type="evidence" value="ECO:0007669"/>
    <property type="project" value="UniProtKB-SubCell"/>
</dbReference>
<dbReference type="Pfam" id="PF00702">
    <property type="entry name" value="Hydrolase"/>
    <property type="match status" value="1"/>
</dbReference>
<keyword evidence="8" id="KW-1003">Cell membrane</keyword>
<keyword evidence="5" id="KW-1278">Translocase</keyword>
<keyword evidence="6 8" id="KW-1133">Transmembrane helix</keyword>
<organism evidence="10 11">
    <name type="scientific">Tessaracoccus aquimaris</name>
    <dbReference type="NCBI Taxonomy" id="1332264"/>
    <lineage>
        <taxon>Bacteria</taxon>
        <taxon>Bacillati</taxon>
        <taxon>Actinomycetota</taxon>
        <taxon>Actinomycetes</taxon>
        <taxon>Propionibacteriales</taxon>
        <taxon>Propionibacteriaceae</taxon>
        <taxon>Tessaracoccus</taxon>
    </lineage>
</organism>
<dbReference type="RefSeq" id="WP_077685671.1">
    <property type="nucleotide sequence ID" value="NZ_CP019606.1"/>
</dbReference>
<feature type="transmembrane region" description="Helical" evidence="8">
    <location>
        <begin position="251"/>
        <end position="279"/>
    </location>
</feature>
<dbReference type="SUPFAM" id="SSF81665">
    <property type="entry name" value="Calcium ATPase, transmembrane domain M"/>
    <property type="match status" value="1"/>
</dbReference>
<name>A0A1Q2CMJ1_9ACTN</name>
<dbReference type="CDD" id="cd02079">
    <property type="entry name" value="P-type_ATPase_HM"/>
    <property type="match status" value="1"/>
</dbReference>